<comment type="catalytic activity">
    <reaction evidence="8 9">
        <text>[protein]-L-isoaspartate + S-adenosyl-L-methionine = [protein]-L-isoaspartate alpha-methyl ester + S-adenosyl-L-homocysteine</text>
        <dbReference type="Rhea" id="RHEA:12705"/>
        <dbReference type="Rhea" id="RHEA-COMP:12143"/>
        <dbReference type="Rhea" id="RHEA-COMP:12144"/>
        <dbReference type="ChEBI" id="CHEBI:57856"/>
        <dbReference type="ChEBI" id="CHEBI:59789"/>
        <dbReference type="ChEBI" id="CHEBI:90596"/>
        <dbReference type="ChEBI" id="CHEBI:90598"/>
        <dbReference type="EC" id="2.1.1.77"/>
    </reaction>
</comment>
<dbReference type="HAMAP" id="MF_00090">
    <property type="entry name" value="PIMT"/>
    <property type="match status" value="1"/>
</dbReference>
<reference evidence="10 11" key="1">
    <citation type="journal article" date="2019" name="Nat. Microbiol.">
        <title>Wide diversity of methane and short-chain alkane metabolisms in uncultured archaea.</title>
        <authorList>
            <person name="Borrel G."/>
            <person name="Adam P.S."/>
            <person name="McKay L.J."/>
            <person name="Chen L.X."/>
            <person name="Sierra-Garcia I.N."/>
            <person name="Sieber C.M."/>
            <person name="Letourneur Q."/>
            <person name="Ghozlane A."/>
            <person name="Andersen G.L."/>
            <person name="Li W.J."/>
            <person name="Hallam S.J."/>
            <person name="Muyzer G."/>
            <person name="de Oliveira V.M."/>
            <person name="Inskeep W.P."/>
            <person name="Banfield J.F."/>
            <person name="Gribaldo S."/>
        </authorList>
    </citation>
    <scope>NUCLEOTIDE SEQUENCE [LARGE SCALE GENOMIC DNA]</scope>
    <source>
        <strain evidence="10">NM1a</strain>
    </source>
</reference>
<dbReference type="PANTHER" id="PTHR11579">
    <property type="entry name" value="PROTEIN-L-ISOASPARTATE O-METHYLTRANSFERASE"/>
    <property type="match status" value="1"/>
</dbReference>
<dbReference type="GO" id="GO:0030091">
    <property type="term" value="P:protein repair"/>
    <property type="evidence" value="ECO:0007669"/>
    <property type="project" value="UniProtKB-UniRule"/>
</dbReference>
<keyword evidence="5 9" id="KW-0808">Transferase</keyword>
<protein>
    <recommendedName>
        <fullName evidence="9">Protein-L-isoaspartate O-methyltransferase</fullName>
        <ecNumber evidence="9">2.1.1.77</ecNumber>
    </recommendedName>
    <alternativeName>
        <fullName evidence="9">L-isoaspartyl protein carboxyl methyltransferase</fullName>
    </alternativeName>
    <alternativeName>
        <fullName evidence="9">Protein L-isoaspartyl methyltransferase</fullName>
    </alternativeName>
    <alternativeName>
        <fullName evidence="9">Protein-beta-aspartate methyltransferase</fullName>
        <shortName evidence="9">PIMT</shortName>
    </alternativeName>
</protein>
<name>A0A520KR00_METT2</name>
<dbReference type="Proteomes" id="UP000317158">
    <property type="component" value="Unassembled WGS sequence"/>
</dbReference>
<dbReference type="InterPro" id="IPR029063">
    <property type="entry name" value="SAM-dependent_MTases_sf"/>
</dbReference>
<evidence type="ECO:0000256" key="7">
    <source>
        <dbReference type="ARBA" id="ARBA00025330"/>
    </source>
</evidence>
<comment type="similarity">
    <text evidence="2 9">Belongs to the methyltransferase superfamily. L-isoaspartyl/D-aspartyl protein methyltransferase family.</text>
</comment>
<dbReference type="AlphaFoldDB" id="A0A520KR00"/>
<evidence type="ECO:0000256" key="9">
    <source>
        <dbReference type="HAMAP-Rule" id="MF_00090"/>
    </source>
</evidence>
<evidence type="ECO:0000313" key="11">
    <source>
        <dbReference type="Proteomes" id="UP000317158"/>
    </source>
</evidence>
<dbReference type="GO" id="GO:0032259">
    <property type="term" value="P:methylation"/>
    <property type="evidence" value="ECO:0007669"/>
    <property type="project" value="UniProtKB-KW"/>
</dbReference>
<keyword evidence="3 9" id="KW-0963">Cytoplasm</keyword>
<keyword evidence="6 9" id="KW-0949">S-adenosyl-L-methionine</keyword>
<proteinExistence type="inferred from homology"/>
<dbReference type="EMBL" id="RXIF01000010">
    <property type="protein sequence ID" value="RZN64048.1"/>
    <property type="molecule type" value="Genomic_DNA"/>
</dbReference>
<dbReference type="Gene3D" id="3.40.50.150">
    <property type="entry name" value="Vaccinia Virus protein VP39"/>
    <property type="match status" value="1"/>
</dbReference>
<dbReference type="Pfam" id="PF01135">
    <property type="entry name" value="PCMT"/>
    <property type="match status" value="1"/>
</dbReference>
<dbReference type="GO" id="GO:0005737">
    <property type="term" value="C:cytoplasm"/>
    <property type="evidence" value="ECO:0007669"/>
    <property type="project" value="UniProtKB-SubCell"/>
</dbReference>
<evidence type="ECO:0000313" key="10">
    <source>
        <dbReference type="EMBL" id="RZN64048.1"/>
    </source>
</evidence>
<feature type="active site" evidence="9">
    <location>
        <position position="64"/>
    </location>
</feature>
<evidence type="ECO:0000256" key="1">
    <source>
        <dbReference type="ARBA" id="ARBA00004496"/>
    </source>
</evidence>
<dbReference type="EC" id="2.1.1.77" evidence="9"/>
<gene>
    <name evidence="9 10" type="primary">pcm</name>
    <name evidence="10" type="ORF">EF806_05355</name>
</gene>
<accession>A0A520KR00</accession>
<evidence type="ECO:0000256" key="2">
    <source>
        <dbReference type="ARBA" id="ARBA00005369"/>
    </source>
</evidence>
<evidence type="ECO:0000256" key="4">
    <source>
        <dbReference type="ARBA" id="ARBA00022603"/>
    </source>
</evidence>
<dbReference type="CDD" id="cd02440">
    <property type="entry name" value="AdoMet_MTases"/>
    <property type="match status" value="1"/>
</dbReference>
<organism evidence="10 11">
    <name type="scientific">Methanoliparum thermophilum</name>
    <dbReference type="NCBI Taxonomy" id="2491083"/>
    <lineage>
        <taxon>Archaea</taxon>
        <taxon>Methanobacteriati</taxon>
        <taxon>Methanobacteriota</taxon>
        <taxon>Candidatus Methanoliparia</taxon>
        <taxon>Candidatus Methanoliparales</taxon>
        <taxon>Candidatus Methanoliparaceae</taxon>
        <taxon>Candidatus Methanoliparum</taxon>
    </lineage>
</organism>
<dbReference type="GO" id="GO:0004719">
    <property type="term" value="F:protein-L-isoaspartate (D-aspartate) O-methyltransferase activity"/>
    <property type="evidence" value="ECO:0007669"/>
    <property type="project" value="UniProtKB-UniRule"/>
</dbReference>
<dbReference type="NCBIfam" id="TIGR00080">
    <property type="entry name" value="pimt"/>
    <property type="match status" value="1"/>
</dbReference>
<dbReference type="InterPro" id="IPR000682">
    <property type="entry name" value="PCMT"/>
</dbReference>
<comment type="subcellular location">
    <subcellularLocation>
        <location evidence="1 9">Cytoplasm</location>
    </subcellularLocation>
</comment>
<dbReference type="NCBIfam" id="NF001453">
    <property type="entry name" value="PRK00312.1"/>
    <property type="match status" value="1"/>
</dbReference>
<comment type="function">
    <text evidence="7 9">Catalyzes the methyl esterification of L-isoaspartyl residues in peptides and proteins that result from spontaneous decomposition of normal L-aspartyl and L-asparaginyl residues. It plays a role in the repair and/or degradation of damaged proteins.</text>
</comment>
<dbReference type="SUPFAM" id="SSF53335">
    <property type="entry name" value="S-adenosyl-L-methionine-dependent methyltransferases"/>
    <property type="match status" value="1"/>
</dbReference>
<sequence>MRILGSEEKRKELIDELKAKGYIISKKVEEAMLSVPRELFIPDNKIMYAYEDQPLEIGLGQTISAPHMVAMMTEILNLQEGNKVLEIGTGSGYQAAIISKIVGKDGKIVSIERFADLARFAKENLKKAGITGVKIVISDGSLGYKDEAPYDKICVTCATPDIPPPLIEQLKPGGRMVIPVGSRYFQELFVVDKDEYGHITKKNTGGVVFVPLIGKYGFKYGI</sequence>
<dbReference type="NCBIfam" id="NF010549">
    <property type="entry name" value="PRK13942.1"/>
    <property type="match status" value="1"/>
</dbReference>
<evidence type="ECO:0000256" key="8">
    <source>
        <dbReference type="ARBA" id="ARBA00029295"/>
    </source>
</evidence>
<dbReference type="PANTHER" id="PTHR11579:SF0">
    <property type="entry name" value="PROTEIN-L-ISOASPARTATE(D-ASPARTATE) O-METHYLTRANSFERASE"/>
    <property type="match status" value="1"/>
</dbReference>
<dbReference type="PROSITE" id="PS01279">
    <property type="entry name" value="PCMT"/>
    <property type="match status" value="1"/>
</dbReference>
<evidence type="ECO:0000256" key="6">
    <source>
        <dbReference type="ARBA" id="ARBA00022691"/>
    </source>
</evidence>
<evidence type="ECO:0000256" key="3">
    <source>
        <dbReference type="ARBA" id="ARBA00022490"/>
    </source>
</evidence>
<dbReference type="FunFam" id="3.40.50.150:FF:000010">
    <property type="entry name" value="Protein-L-isoaspartate O-methyltransferase"/>
    <property type="match status" value="1"/>
</dbReference>
<keyword evidence="4 9" id="KW-0489">Methyltransferase</keyword>
<evidence type="ECO:0000256" key="5">
    <source>
        <dbReference type="ARBA" id="ARBA00022679"/>
    </source>
</evidence>
<comment type="caution">
    <text evidence="10">The sequence shown here is derived from an EMBL/GenBank/DDBJ whole genome shotgun (WGS) entry which is preliminary data.</text>
</comment>